<evidence type="ECO:0000256" key="1">
    <source>
        <dbReference type="SAM" id="MobiDB-lite"/>
    </source>
</evidence>
<keyword evidence="3" id="KW-1185">Reference proteome</keyword>
<feature type="compositionally biased region" description="Basic and acidic residues" evidence="1">
    <location>
        <begin position="57"/>
        <end position="70"/>
    </location>
</feature>
<evidence type="ECO:0008006" key="4">
    <source>
        <dbReference type="Google" id="ProtNLM"/>
    </source>
</evidence>
<evidence type="ECO:0000313" key="2">
    <source>
        <dbReference type="EMBL" id="GFR94008.1"/>
    </source>
</evidence>
<comment type="caution">
    <text evidence="2">The sequence shown here is derived from an EMBL/GenBank/DDBJ whole genome shotgun (WGS) entry which is preliminary data.</text>
</comment>
<proteinExistence type="predicted"/>
<dbReference type="AlphaFoldDB" id="A0AAV4HA80"/>
<dbReference type="Proteomes" id="UP000762676">
    <property type="component" value="Unassembled WGS sequence"/>
</dbReference>
<evidence type="ECO:0000313" key="3">
    <source>
        <dbReference type="Proteomes" id="UP000762676"/>
    </source>
</evidence>
<name>A0AAV4HA80_9GAST</name>
<protein>
    <recommendedName>
        <fullName evidence="4">IBB domain-containing protein</fullName>
    </recommendedName>
</protein>
<feature type="region of interest" description="Disordered" evidence="1">
    <location>
        <begin position="1"/>
        <end position="77"/>
    </location>
</feature>
<sequence length="120" mass="12863">MTTNPGLRVKVFNEREREREREKNEFIDCSQHNSHAGGQQKELESGTALNTGLASGRRTEGGRAAEEEPRPLAWLPRGPGVAVGLASPAAGLAPRGPEPVILLYCLCLLKACNGRNSSGE</sequence>
<accession>A0AAV4HA80</accession>
<dbReference type="EMBL" id="BMAT01001855">
    <property type="protein sequence ID" value="GFR94008.1"/>
    <property type="molecule type" value="Genomic_DNA"/>
</dbReference>
<organism evidence="2 3">
    <name type="scientific">Elysia marginata</name>
    <dbReference type="NCBI Taxonomy" id="1093978"/>
    <lineage>
        <taxon>Eukaryota</taxon>
        <taxon>Metazoa</taxon>
        <taxon>Spiralia</taxon>
        <taxon>Lophotrochozoa</taxon>
        <taxon>Mollusca</taxon>
        <taxon>Gastropoda</taxon>
        <taxon>Heterobranchia</taxon>
        <taxon>Euthyneura</taxon>
        <taxon>Panpulmonata</taxon>
        <taxon>Sacoglossa</taxon>
        <taxon>Placobranchoidea</taxon>
        <taxon>Plakobranchidae</taxon>
        <taxon>Elysia</taxon>
    </lineage>
</organism>
<reference evidence="2 3" key="1">
    <citation type="journal article" date="2021" name="Elife">
        <title>Chloroplast acquisition without the gene transfer in kleptoplastic sea slugs, Plakobranchus ocellatus.</title>
        <authorList>
            <person name="Maeda T."/>
            <person name="Takahashi S."/>
            <person name="Yoshida T."/>
            <person name="Shimamura S."/>
            <person name="Takaki Y."/>
            <person name="Nagai Y."/>
            <person name="Toyoda A."/>
            <person name="Suzuki Y."/>
            <person name="Arimoto A."/>
            <person name="Ishii H."/>
            <person name="Satoh N."/>
            <person name="Nishiyama T."/>
            <person name="Hasebe M."/>
            <person name="Maruyama T."/>
            <person name="Minagawa J."/>
            <person name="Obokata J."/>
            <person name="Shigenobu S."/>
        </authorList>
    </citation>
    <scope>NUCLEOTIDE SEQUENCE [LARGE SCALE GENOMIC DNA]</scope>
</reference>
<feature type="compositionally biased region" description="Basic and acidic residues" evidence="1">
    <location>
        <begin position="11"/>
        <end position="26"/>
    </location>
</feature>
<gene>
    <name evidence="2" type="ORF">ElyMa_000907800</name>
</gene>